<dbReference type="InterPro" id="IPR020557">
    <property type="entry name" value="Fumarate_lyase_CS"/>
</dbReference>
<evidence type="ECO:0000259" key="6">
    <source>
        <dbReference type="Pfam" id="PF00206"/>
    </source>
</evidence>
<dbReference type="PANTHER" id="PTHR43814:SF1">
    <property type="entry name" value="ARGININOSUCCINATE LYASE"/>
    <property type="match status" value="1"/>
</dbReference>
<evidence type="ECO:0000313" key="8">
    <source>
        <dbReference type="EMBL" id="GAK52776.1"/>
    </source>
</evidence>
<dbReference type="InterPro" id="IPR008948">
    <property type="entry name" value="L-Aspartase-like"/>
</dbReference>
<evidence type="ECO:0000259" key="7">
    <source>
        <dbReference type="Pfam" id="PF14698"/>
    </source>
</evidence>
<dbReference type="STRING" id="1499966.U14_04033"/>
<feature type="domain" description="Fumarate lyase N-terminal" evidence="6">
    <location>
        <begin position="7"/>
        <end position="301"/>
    </location>
</feature>
<name>A0A0S6VZQ3_9BACT</name>
<dbReference type="PRINTS" id="PR00145">
    <property type="entry name" value="ARGSUCLYASE"/>
</dbReference>
<evidence type="ECO:0000256" key="1">
    <source>
        <dbReference type="ARBA" id="ARBA00004941"/>
    </source>
</evidence>
<accession>A0A0S6VZQ3</accession>
<dbReference type="Gene3D" id="1.20.200.10">
    <property type="entry name" value="Fumarase/aspartase (Central domain)"/>
    <property type="match status" value="1"/>
</dbReference>
<dbReference type="SUPFAM" id="SSF48557">
    <property type="entry name" value="L-aspartase-like"/>
    <property type="match status" value="1"/>
</dbReference>
<dbReference type="AlphaFoldDB" id="A0A0S6VZQ3"/>
<dbReference type="NCBIfam" id="TIGR00838">
    <property type="entry name" value="argH"/>
    <property type="match status" value="1"/>
</dbReference>
<dbReference type="InterPro" id="IPR024083">
    <property type="entry name" value="Fumarase/histidase_N"/>
</dbReference>
<dbReference type="InterPro" id="IPR009049">
    <property type="entry name" value="Argininosuccinate_lyase"/>
</dbReference>
<dbReference type="CDD" id="cd01359">
    <property type="entry name" value="Argininosuccinate_lyase"/>
    <property type="match status" value="1"/>
</dbReference>
<dbReference type="HOGENOM" id="CLU_027272_2_3_0"/>
<dbReference type="PROSITE" id="PS00163">
    <property type="entry name" value="FUMARATE_LYASES"/>
    <property type="match status" value="1"/>
</dbReference>
<evidence type="ECO:0000256" key="2">
    <source>
        <dbReference type="ARBA" id="ARBA00012338"/>
    </source>
</evidence>
<gene>
    <name evidence="5" type="primary">argH</name>
    <name evidence="8" type="ORF">U14_04033</name>
</gene>
<evidence type="ECO:0000256" key="3">
    <source>
        <dbReference type="ARBA" id="ARBA00022571"/>
    </source>
</evidence>
<dbReference type="Gene3D" id="1.10.275.10">
    <property type="entry name" value="Fumarase/aspartase (N-terminal domain)"/>
    <property type="match status" value="1"/>
</dbReference>
<dbReference type="HAMAP" id="MF_00006">
    <property type="entry name" value="Arg_succ_lyase"/>
    <property type="match status" value="1"/>
</dbReference>
<sequence>MEKTWGGRFIEVTDALVEELSASIQFDHKLYEWDILGSKAHARMLSTCGILTQEELNAILKGLDEIRDEIAAGKLGFTIHLEDIHTHIEHRLIQKIGEPGRKLHTARSRNDQVVTDVRLYLRSEIDNICGLLATFQRTLVELAERYADTLFPGYTHLQRAQPVMLGHHLLAYYEMLKRDRERFTQCRARVNVLPLGSAALAGTSYPINRVMVAQELGFASVSANSLDGVSDRDFILEFCADAAILMMHLSRFCEELILWSSSEFGFIELSDAFCTGSSIMPQKKNPDVAELIRGKTGRVYGNLTAVLTLMKSLPLSYNRDMQEDKEPLFDTIATLNIALRIFPPMLRDMQVKRERVTATLEQGFMTATEVADYLVRKGVPFRTAHGVVGELVRYCLKENKTLRSLTLDEYQQISPNFDEEVLTVVLPEAAVNSKNSIGGTAYEHVLAAIGQAKEDLAALESANEQGERR</sequence>
<keyword evidence="5 8" id="KW-0456">Lyase</keyword>
<reference evidence="8" key="1">
    <citation type="journal article" date="2015" name="PeerJ">
        <title>First genomic representation of candidate bacterial phylum KSB3 points to enhanced environmental sensing as a trigger of wastewater bulking.</title>
        <authorList>
            <person name="Sekiguchi Y."/>
            <person name="Ohashi A."/>
            <person name="Parks D.H."/>
            <person name="Yamauchi T."/>
            <person name="Tyson G.W."/>
            <person name="Hugenholtz P."/>
        </authorList>
    </citation>
    <scope>NUCLEOTIDE SEQUENCE [LARGE SCALE GENOMIC DNA]</scope>
</reference>
<keyword evidence="9" id="KW-1185">Reference proteome</keyword>
<evidence type="ECO:0000256" key="4">
    <source>
        <dbReference type="ARBA" id="ARBA00022605"/>
    </source>
</evidence>
<dbReference type="UniPathway" id="UPA00068">
    <property type="reaction ID" value="UER00114"/>
</dbReference>
<dbReference type="PANTHER" id="PTHR43814">
    <property type="entry name" value="ARGININOSUCCINATE LYASE"/>
    <property type="match status" value="1"/>
</dbReference>
<comment type="similarity">
    <text evidence="5">Belongs to the lyase 1 family. Argininosuccinate lyase subfamily.</text>
</comment>
<feature type="domain" description="Argininosuccinate lyase C-terminal" evidence="7">
    <location>
        <begin position="364"/>
        <end position="432"/>
    </location>
</feature>
<keyword evidence="5" id="KW-0963">Cytoplasm</keyword>
<dbReference type="InterPro" id="IPR022761">
    <property type="entry name" value="Fumarate_lyase_N"/>
</dbReference>
<dbReference type="InterPro" id="IPR029419">
    <property type="entry name" value="Arg_succ_lyase_C"/>
</dbReference>
<comment type="pathway">
    <text evidence="1 5">Amino-acid biosynthesis; L-arginine biosynthesis; L-arginine from L-ornithine and carbamoyl phosphate: step 3/3.</text>
</comment>
<dbReference type="GO" id="GO:0005829">
    <property type="term" value="C:cytosol"/>
    <property type="evidence" value="ECO:0007669"/>
    <property type="project" value="TreeGrafter"/>
</dbReference>
<comment type="subcellular location">
    <subcellularLocation>
        <location evidence="5">Cytoplasm</location>
    </subcellularLocation>
</comment>
<protein>
    <recommendedName>
        <fullName evidence="2 5">Argininosuccinate lyase</fullName>
        <shortName evidence="5">ASAL</shortName>
        <ecNumber evidence="2 5">4.3.2.1</ecNumber>
    </recommendedName>
    <alternativeName>
        <fullName evidence="5">Arginosuccinase</fullName>
    </alternativeName>
</protein>
<dbReference type="Proteomes" id="UP000030700">
    <property type="component" value="Unassembled WGS sequence"/>
</dbReference>
<dbReference type="Gene3D" id="1.10.40.30">
    <property type="entry name" value="Fumarase/aspartase (C-terminal domain)"/>
    <property type="match status" value="1"/>
</dbReference>
<dbReference type="Pfam" id="PF00206">
    <property type="entry name" value="Lyase_1"/>
    <property type="match status" value="1"/>
</dbReference>
<dbReference type="Pfam" id="PF14698">
    <property type="entry name" value="ASL_C2"/>
    <property type="match status" value="1"/>
</dbReference>
<dbReference type="GO" id="GO:0004056">
    <property type="term" value="F:argininosuccinate lyase activity"/>
    <property type="evidence" value="ECO:0007669"/>
    <property type="project" value="UniProtKB-UniRule"/>
</dbReference>
<dbReference type="FunFam" id="1.20.200.10:FF:000015">
    <property type="entry name" value="argininosuccinate lyase isoform X2"/>
    <property type="match status" value="1"/>
</dbReference>
<dbReference type="EMBL" id="DF820459">
    <property type="protein sequence ID" value="GAK52776.1"/>
    <property type="molecule type" value="Genomic_DNA"/>
</dbReference>
<dbReference type="EC" id="4.3.2.1" evidence="2 5"/>
<dbReference type="PRINTS" id="PR00149">
    <property type="entry name" value="FUMRATELYASE"/>
</dbReference>
<keyword evidence="3 5" id="KW-0055">Arginine biosynthesis</keyword>
<dbReference type="GO" id="GO:0042450">
    <property type="term" value="P:L-arginine biosynthetic process via ornithine"/>
    <property type="evidence" value="ECO:0007669"/>
    <property type="project" value="UniProtKB-UniRule"/>
</dbReference>
<dbReference type="FunFam" id="1.10.40.30:FF:000001">
    <property type="entry name" value="Argininosuccinate lyase"/>
    <property type="match status" value="1"/>
</dbReference>
<comment type="catalytic activity">
    <reaction evidence="5">
        <text>2-(N(omega)-L-arginino)succinate = fumarate + L-arginine</text>
        <dbReference type="Rhea" id="RHEA:24020"/>
        <dbReference type="ChEBI" id="CHEBI:29806"/>
        <dbReference type="ChEBI" id="CHEBI:32682"/>
        <dbReference type="ChEBI" id="CHEBI:57472"/>
        <dbReference type="EC" id="4.3.2.1"/>
    </reaction>
</comment>
<keyword evidence="4 5" id="KW-0028">Amino-acid biosynthesis</keyword>
<proteinExistence type="inferred from homology"/>
<organism evidence="8">
    <name type="scientific">Candidatus Moduliflexus flocculans</name>
    <dbReference type="NCBI Taxonomy" id="1499966"/>
    <lineage>
        <taxon>Bacteria</taxon>
        <taxon>Candidatus Moduliflexota</taxon>
        <taxon>Candidatus Moduliflexia</taxon>
        <taxon>Candidatus Moduliflexales</taxon>
        <taxon>Candidatus Moduliflexaceae</taxon>
    </lineage>
</organism>
<dbReference type="InterPro" id="IPR000362">
    <property type="entry name" value="Fumarate_lyase_fam"/>
</dbReference>
<evidence type="ECO:0000256" key="5">
    <source>
        <dbReference type="HAMAP-Rule" id="MF_00006"/>
    </source>
</evidence>
<dbReference type="FunFam" id="1.10.275.10:FF:000002">
    <property type="entry name" value="Argininosuccinate lyase"/>
    <property type="match status" value="1"/>
</dbReference>
<evidence type="ECO:0000313" key="9">
    <source>
        <dbReference type="Proteomes" id="UP000030700"/>
    </source>
</evidence>